<dbReference type="Pfam" id="PF13837">
    <property type="entry name" value="Myb_DNA-bind_4"/>
    <property type="match status" value="1"/>
</dbReference>
<organism evidence="3 4">
    <name type="scientific">Riccia sorocarpa</name>
    <dbReference type="NCBI Taxonomy" id="122646"/>
    <lineage>
        <taxon>Eukaryota</taxon>
        <taxon>Viridiplantae</taxon>
        <taxon>Streptophyta</taxon>
        <taxon>Embryophyta</taxon>
        <taxon>Marchantiophyta</taxon>
        <taxon>Marchantiopsida</taxon>
        <taxon>Marchantiidae</taxon>
        <taxon>Marchantiales</taxon>
        <taxon>Ricciaceae</taxon>
        <taxon>Riccia</taxon>
    </lineage>
</organism>
<evidence type="ECO:0000313" key="3">
    <source>
        <dbReference type="EMBL" id="KAL3685324.1"/>
    </source>
</evidence>
<dbReference type="PANTHER" id="PTHR33492:SF11">
    <property type="entry name" value="OS04G0670900 PROTEIN"/>
    <property type="match status" value="1"/>
</dbReference>
<dbReference type="PANTHER" id="PTHR33492">
    <property type="entry name" value="OSJNBA0043A12.37 PROTEIN-RELATED"/>
    <property type="match status" value="1"/>
</dbReference>
<evidence type="ECO:0000256" key="1">
    <source>
        <dbReference type="SAM" id="MobiDB-lite"/>
    </source>
</evidence>
<evidence type="ECO:0000259" key="2">
    <source>
        <dbReference type="PROSITE" id="PS50090"/>
    </source>
</evidence>
<protein>
    <recommendedName>
        <fullName evidence="2">Myb-like domain-containing protein</fullName>
    </recommendedName>
</protein>
<name>A0ABD3H7H0_9MARC</name>
<dbReference type="Proteomes" id="UP001633002">
    <property type="component" value="Unassembled WGS sequence"/>
</dbReference>
<dbReference type="InterPro" id="IPR044822">
    <property type="entry name" value="Myb_DNA-bind_4"/>
</dbReference>
<keyword evidence="4" id="KW-1185">Reference proteome</keyword>
<dbReference type="Gene3D" id="1.10.10.60">
    <property type="entry name" value="Homeodomain-like"/>
    <property type="match status" value="1"/>
</dbReference>
<sequence length="306" mass="35560">MFQFGRAKKSRTRIGGYHTSMAEEEEEEQQQQLRGRSEPHEEVVMEEREGPRHGRGYKKSNWTLAELQVLQTAKREDQKRQLNVDPKEKHKSAAERWQWIEDYCWEHRVERSAQQCRDRWERMSADFKKVGDFEKQVPRGGVSYWHMSIDDRKTKKLPSNFQQEIYHALGEWFVRSRAVDPHDIVIDTSVPTPLLLNNACVNNVASQGENSSSNEAESDPQDRPVTGKRRKVLPPNAMHYAEGIASAIERGNLATQKTMLECEDRKDRRHREMLEANERIANGYISALVSIADALRQTASSREDRE</sequence>
<accession>A0ABD3H7H0</accession>
<dbReference type="PROSITE" id="PS50090">
    <property type="entry name" value="MYB_LIKE"/>
    <property type="match status" value="1"/>
</dbReference>
<comment type="caution">
    <text evidence="3">The sequence shown here is derived from an EMBL/GenBank/DDBJ whole genome shotgun (WGS) entry which is preliminary data.</text>
</comment>
<feature type="region of interest" description="Disordered" evidence="1">
    <location>
        <begin position="206"/>
        <end position="233"/>
    </location>
</feature>
<dbReference type="InterPro" id="IPR001005">
    <property type="entry name" value="SANT/Myb"/>
</dbReference>
<feature type="compositionally biased region" description="Basic and acidic residues" evidence="1">
    <location>
        <begin position="35"/>
        <end position="52"/>
    </location>
</feature>
<feature type="compositionally biased region" description="Basic residues" evidence="1">
    <location>
        <begin position="1"/>
        <end position="12"/>
    </location>
</feature>
<gene>
    <name evidence="3" type="ORF">R1sor_003346</name>
</gene>
<reference evidence="3 4" key="1">
    <citation type="submission" date="2024-09" db="EMBL/GenBank/DDBJ databases">
        <title>Chromosome-scale assembly of Riccia sorocarpa.</title>
        <authorList>
            <person name="Paukszto L."/>
        </authorList>
    </citation>
    <scope>NUCLEOTIDE SEQUENCE [LARGE SCALE GENOMIC DNA]</scope>
    <source>
        <strain evidence="3">LP-2024</strain>
        <tissue evidence="3">Aerial parts of the thallus</tissue>
    </source>
</reference>
<evidence type="ECO:0000313" key="4">
    <source>
        <dbReference type="Proteomes" id="UP001633002"/>
    </source>
</evidence>
<feature type="region of interest" description="Disordered" evidence="1">
    <location>
        <begin position="1"/>
        <end position="58"/>
    </location>
</feature>
<proteinExistence type="predicted"/>
<dbReference type="AlphaFoldDB" id="A0ABD3H7H0"/>
<feature type="compositionally biased region" description="Polar residues" evidence="1">
    <location>
        <begin position="206"/>
        <end position="215"/>
    </location>
</feature>
<feature type="domain" description="Myb-like" evidence="2">
    <location>
        <begin position="54"/>
        <end position="124"/>
    </location>
</feature>
<dbReference type="EMBL" id="JBJQOH010000006">
    <property type="protein sequence ID" value="KAL3685324.1"/>
    <property type="molecule type" value="Genomic_DNA"/>
</dbReference>